<feature type="compositionally biased region" description="Basic and acidic residues" evidence="2">
    <location>
        <begin position="84"/>
        <end position="96"/>
    </location>
</feature>
<feature type="coiled-coil region" evidence="1">
    <location>
        <begin position="41"/>
        <end position="68"/>
    </location>
</feature>
<accession>A0A9J6G3X6</accession>
<keyword evidence="4" id="KW-1185">Reference proteome</keyword>
<sequence length="115" mass="12434">MDAESNAESAAEASASQQPQKQQASQGSETNAVLGNILEAIKQIQEGFRQMQERVEALSVRHERLAAKVSTLSQPTTSKTAALRQERANRVKESIAKGRGHVQSANDDGSESEQE</sequence>
<dbReference type="VEuPathDB" id="VectorBase:HLOH_057575"/>
<dbReference type="AlphaFoldDB" id="A0A9J6G3X6"/>
<feature type="region of interest" description="Disordered" evidence="2">
    <location>
        <begin position="1"/>
        <end position="29"/>
    </location>
</feature>
<protein>
    <submittedName>
        <fullName evidence="3">Uncharacterized protein</fullName>
    </submittedName>
</protein>
<reference evidence="3 4" key="1">
    <citation type="journal article" date="2020" name="Cell">
        <title>Large-Scale Comparative Analyses of Tick Genomes Elucidate Their Genetic Diversity and Vector Capacities.</title>
        <authorList>
            <consortium name="Tick Genome and Microbiome Consortium (TIGMIC)"/>
            <person name="Jia N."/>
            <person name="Wang J."/>
            <person name="Shi W."/>
            <person name="Du L."/>
            <person name="Sun Y."/>
            <person name="Zhan W."/>
            <person name="Jiang J.F."/>
            <person name="Wang Q."/>
            <person name="Zhang B."/>
            <person name="Ji P."/>
            <person name="Bell-Sakyi L."/>
            <person name="Cui X.M."/>
            <person name="Yuan T.T."/>
            <person name="Jiang B.G."/>
            <person name="Yang W.F."/>
            <person name="Lam T.T."/>
            <person name="Chang Q.C."/>
            <person name="Ding S.J."/>
            <person name="Wang X.J."/>
            <person name="Zhu J.G."/>
            <person name="Ruan X.D."/>
            <person name="Zhao L."/>
            <person name="Wei J.T."/>
            <person name="Ye R.Z."/>
            <person name="Que T.C."/>
            <person name="Du C.H."/>
            <person name="Zhou Y.H."/>
            <person name="Cheng J.X."/>
            <person name="Dai P.F."/>
            <person name="Guo W.B."/>
            <person name="Han X.H."/>
            <person name="Huang E.J."/>
            <person name="Li L.F."/>
            <person name="Wei W."/>
            <person name="Gao Y.C."/>
            <person name="Liu J.Z."/>
            <person name="Shao H.Z."/>
            <person name="Wang X."/>
            <person name="Wang C.C."/>
            <person name="Yang T.C."/>
            <person name="Huo Q.B."/>
            <person name="Li W."/>
            <person name="Chen H.Y."/>
            <person name="Chen S.E."/>
            <person name="Zhou L.G."/>
            <person name="Ni X.B."/>
            <person name="Tian J.H."/>
            <person name="Sheng Y."/>
            <person name="Liu T."/>
            <person name="Pan Y.S."/>
            <person name="Xia L.Y."/>
            <person name="Li J."/>
            <person name="Zhao F."/>
            <person name="Cao W.C."/>
        </authorList>
    </citation>
    <scope>NUCLEOTIDE SEQUENCE [LARGE SCALE GENOMIC DNA]</scope>
    <source>
        <strain evidence="3">HaeL-2018</strain>
    </source>
</reference>
<keyword evidence="1" id="KW-0175">Coiled coil</keyword>
<feature type="region of interest" description="Disordered" evidence="2">
    <location>
        <begin position="69"/>
        <end position="115"/>
    </location>
</feature>
<gene>
    <name evidence="3" type="ORF">HPB48_012973</name>
</gene>
<evidence type="ECO:0000313" key="3">
    <source>
        <dbReference type="EMBL" id="KAH9373094.1"/>
    </source>
</evidence>
<name>A0A9J6G3X6_HAELO</name>
<organism evidence="3 4">
    <name type="scientific">Haemaphysalis longicornis</name>
    <name type="common">Bush tick</name>
    <dbReference type="NCBI Taxonomy" id="44386"/>
    <lineage>
        <taxon>Eukaryota</taxon>
        <taxon>Metazoa</taxon>
        <taxon>Ecdysozoa</taxon>
        <taxon>Arthropoda</taxon>
        <taxon>Chelicerata</taxon>
        <taxon>Arachnida</taxon>
        <taxon>Acari</taxon>
        <taxon>Parasitiformes</taxon>
        <taxon>Ixodida</taxon>
        <taxon>Ixodoidea</taxon>
        <taxon>Ixodidae</taxon>
        <taxon>Haemaphysalinae</taxon>
        <taxon>Haemaphysalis</taxon>
    </lineage>
</organism>
<evidence type="ECO:0000256" key="2">
    <source>
        <dbReference type="SAM" id="MobiDB-lite"/>
    </source>
</evidence>
<proteinExistence type="predicted"/>
<dbReference type="Proteomes" id="UP000821853">
    <property type="component" value="Chromosome 4"/>
</dbReference>
<comment type="caution">
    <text evidence="3">The sequence shown here is derived from an EMBL/GenBank/DDBJ whole genome shotgun (WGS) entry which is preliminary data.</text>
</comment>
<evidence type="ECO:0000313" key="4">
    <source>
        <dbReference type="Proteomes" id="UP000821853"/>
    </source>
</evidence>
<feature type="compositionally biased region" description="Polar residues" evidence="2">
    <location>
        <begin position="70"/>
        <end position="80"/>
    </location>
</feature>
<dbReference type="EMBL" id="JABSTR010000006">
    <property type="protein sequence ID" value="KAH9373094.1"/>
    <property type="molecule type" value="Genomic_DNA"/>
</dbReference>
<evidence type="ECO:0000256" key="1">
    <source>
        <dbReference type="SAM" id="Coils"/>
    </source>
</evidence>